<keyword evidence="1" id="KW-1133">Transmembrane helix</keyword>
<dbReference type="RefSeq" id="WP_151754205.1">
    <property type="nucleotide sequence ID" value="NZ_BKZW01000001.1"/>
</dbReference>
<sequence length="567" mass="61876">MCYVAFDPAAPPLDSGDISSGIWQTLLQRTMGDHLLISSGAQSYDGGPGQILTRGGLINLLMPTISSTHLEMFGLLIGYVLFLGPIRLWYQRQYPQTRRQSWRIILCGILVFSVLSYGVAASVKARSIMNNSVSLLQINQDGTVAHVTTYLEMLSPEQGDVSIQLPEANLTEPIDAQYLDSTTTLNNQTQMESTPITVTYNPHNTNLTLHNSKLWSMNPVISEQDLALQGKLSGHLTLHNHHMLGTIKNNLPTALSDTYVLFPHTFISLGHLEAGQTREFDTFLKNIAPASEQTLAEQIASRAKLPTQYFPYQQKKQPQTDQQHHLALLSVLSGIGNSYSACEGSCLTHAITSKSTIYVTGGQIPDPNLKNDYDPLLIPGAPATLIAWADNPLNGLQAPAVNQLTTQGQHTSFLQMPLSVDYAGSITVPQDSITGSIIEITSFDAGAILPGVYTLSTGNVTFEMPLPQIKKLDLASFTVTIPDLLKRPAGPGSASSLNNSNILTRMYNWQTNTWEQITLTPEDTFTINKPASYTGPYGRILVQLASKGSSQIYFGKPILNLKGQALH</sequence>
<evidence type="ECO:0000313" key="2">
    <source>
        <dbReference type="EMBL" id="GER86006.1"/>
    </source>
</evidence>
<reference evidence="2 3" key="1">
    <citation type="submission" date="2019-10" db="EMBL/GenBank/DDBJ databases">
        <title>Dictyobacter vulcani sp. nov., within the class Ktedonobacteria, isolated from soil of volcanic Mt. Zao.</title>
        <authorList>
            <person name="Zheng Y."/>
            <person name="Wang C.M."/>
            <person name="Sakai Y."/>
            <person name="Abe K."/>
            <person name="Yokota A."/>
            <person name="Yabe S."/>
        </authorList>
    </citation>
    <scope>NUCLEOTIDE SEQUENCE [LARGE SCALE GENOMIC DNA]</scope>
    <source>
        <strain evidence="2 3">W12</strain>
    </source>
</reference>
<keyword evidence="1" id="KW-0472">Membrane</keyword>
<keyword evidence="1" id="KW-0812">Transmembrane</keyword>
<proteinExistence type="predicted"/>
<evidence type="ECO:0000313" key="3">
    <source>
        <dbReference type="Proteomes" id="UP000326912"/>
    </source>
</evidence>
<dbReference type="AlphaFoldDB" id="A0A5J4KLD9"/>
<keyword evidence="3" id="KW-1185">Reference proteome</keyword>
<comment type="caution">
    <text evidence="2">The sequence shown here is derived from an EMBL/GenBank/DDBJ whole genome shotgun (WGS) entry which is preliminary data.</text>
</comment>
<dbReference type="EMBL" id="BKZW01000001">
    <property type="protein sequence ID" value="GER86006.1"/>
    <property type="molecule type" value="Genomic_DNA"/>
</dbReference>
<evidence type="ECO:0000256" key="1">
    <source>
        <dbReference type="SAM" id="Phobius"/>
    </source>
</evidence>
<accession>A0A5J4KLD9</accession>
<organism evidence="2 3">
    <name type="scientific">Dictyobacter vulcani</name>
    <dbReference type="NCBI Taxonomy" id="2607529"/>
    <lineage>
        <taxon>Bacteria</taxon>
        <taxon>Bacillati</taxon>
        <taxon>Chloroflexota</taxon>
        <taxon>Ktedonobacteria</taxon>
        <taxon>Ktedonobacterales</taxon>
        <taxon>Dictyobacteraceae</taxon>
        <taxon>Dictyobacter</taxon>
    </lineage>
</organism>
<feature type="transmembrane region" description="Helical" evidence="1">
    <location>
        <begin position="72"/>
        <end position="90"/>
    </location>
</feature>
<name>A0A5J4KLD9_9CHLR</name>
<gene>
    <name evidence="2" type="ORF">KDW_01680</name>
</gene>
<feature type="transmembrane region" description="Helical" evidence="1">
    <location>
        <begin position="102"/>
        <end position="123"/>
    </location>
</feature>
<dbReference type="Proteomes" id="UP000326912">
    <property type="component" value="Unassembled WGS sequence"/>
</dbReference>
<protein>
    <submittedName>
        <fullName evidence="2">Uncharacterized protein</fullName>
    </submittedName>
</protein>